<feature type="region of interest" description="Disordered" evidence="4">
    <location>
        <begin position="339"/>
        <end position="359"/>
    </location>
</feature>
<feature type="signal peptide" evidence="5">
    <location>
        <begin position="1"/>
        <end position="18"/>
    </location>
</feature>
<accession>A0A9D1NP96</accession>
<evidence type="ECO:0000256" key="5">
    <source>
        <dbReference type="SAM" id="SignalP"/>
    </source>
</evidence>
<dbReference type="InterPro" id="IPR026856">
    <property type="entry name" value="Sialidase_fam"/>
</dbReference>
<dbReference type="Gene3D" id="2.60.120.200">
    <property type="match status" value="1"/>
</dbReference>
<reference evidence="6" key="2">
    <citation type="journal article" date="2021" name="PeerJ">
        <title>Extensive microbial diversity within the chicken gut microbiome revealed by metagenomics and culture.</title>
        <authorList>
            <person name="Gilroy R."/>
            <person name="Ravi A."/>
            <person name="Getino M."/>
            <person name="Pursley I."/>
            <person name="Horton D.L."/>
            <person name="Alikhan N.F."/>
            <person name="Baker D."/>
            <person name="Gharbi K."/>
            <person name="Hall N."/>
            <person name="Watson M."/>
            <person name="Adriaenssens E.M."/>
            <person name="Foster-Nyarko E."/>
            <person name="Jarju S."/>
            <person name="Secka A."/>
            <person name="Antonio M."/>
            <person name="Oren A."/>
            <person name="Chaudhuri R.R."/>
            <person name="La Ragione R."/>
            <person name="Hildebrand F."/>
            <person name="Pallen M.J."/>
        </authorList>
    </citation>
    <scope>NUCLEOTIDE SEQUENCE</scope>
    <source>
        <strain evidence="6">35461</strain>
    </source>
</reference>
<dbReference type="Proteomes" id="UP000886845">
    <property type="component" value="Unassembled WGS sequence"/>
</dbReference>
<sequence length="899" mass="95108">MKRLAFLLSLLAACTLPAQETTVTPCLTTNAGTFSVPGVNQDGTIAIGDTSSITLSGVSANTFSITIEADLPEGANGTLIGWQVNQNGTAQKAYARTGKDALGFIKDSNTLSPLGETTSPLSSGHHIWTLTYDGSDDGARLYEDGTLIAHAEALKWSQSGTGFPATQITIGDSVSDQPGPLAGLTVYAVRVEMGSTAVPEDTFSALYEVPEALSKVGEAALRHLMTQNGKVGDFTVPAVTLNGKALDDADAARALWLFDTKGPVDLAWHVSGLTLYENGVTLATMGDQPVHGALSVLEKTALNDTWKRVEATQAEDGTLTVPAGGATAFYTVRAEEEAHEPGPVVTLDPTPAAGEGMPSQVFPPATGTAPATATLFNFALAGGTFDEFGEAQRTGLTLTLEGNGLVAGGTYTLTVDGTAYTATLEPLAAARNAYALPHPAGTLTFTGFTLTETSTVSLSGPAVAGQVTVTESSWGLPGQSTRVAVTLANDLVEDGFVPEENTLEMMSYRIPALATDGQGGVLAVYDVRYGSGDLGSGELNDKDSPLTGIDLGENFSADGGTTWTKPRLAIDVPNFRNPDGKFPNGSDKSAITREMDLGDASILFDPATQKYWLIAMTGGGLHCGYAKTDCVLYTRGAGADDKWEAWTGGQEQGHPRSVKWQPIAYALRNTYGIDVNENDARGILGGPGHGMVTRIEQDGLPAGTLVFPIQCFLQSTNYAGNGRCGAIYSTDHGATWRCTNLTPSGSANNTQENCIIELDDGSWLMMAKGGFAGSQGKRLFYRSKDHVNWTLVQTIDHIIHVQGSCLRIGEVDGQSRYVMAHQIDPNTRCKLALIFGTDASDQDVGVDWDLDNPVMIFREGTDNKGYVSLCLIDASTLGILYEANSKIYFERFDLTPYLR</sequence>
<dbReference type="AlphaFoldDB" id="A0A9D1NP96"/>
<dbReference type="GO" id="GO:0005737">
    <property type="term" value="C:cytoplasm"/>
    <property type="evidence" value="ECO:0007669"/>
    <property type="project" value="TreeGrafter"/>
</dbReference>
<evidence type="ECO:0000256" key="3">
    <source>
        <dbReference type="ARBA" id="ARBA00012733"/>
    </source>
</evidence>
<evidence type="ECO:0000256" key="1">
    <source>
        <dbReference type="ARBA" id="ARBA00000427"/>
    </source>
</evidence>
<evidence type="ECO:0000313" key="7">
    <source>
        <dbReference type="Proteomes" id="UP000886845"/>
    </source>
</evidence>
<dbReference type="SUPFAM" id="SSF50939">
    <property type="entry name" value="Sialidases"/>
    <property type="match status" value="1"/>
</dbReference>
<evidence type="ECO:0000313" key="6">
    <source>
        <dbReference type="EMBL" id="HIV09768.1"/>
    </source>
</evidence>
<evidence type="ECO:0000256" key="4">
    <source>
        <dbReference type="SAM" id="MobiDB-lite"/>
    </source>
</evidence>
<comment type="similarity">
    <text evidence="2">Belongs to the glycosyl hydrolase 33 family.</text>
</comment>
<protein>
    <recommendedName>
        <fullName evidence="3">exo-alpha-sialidase</fullName>
        <ecNumber evidence="3">3.2.1.18</ecNumber>
    </recommendedName>
</protein>
<dbReference type="CDD" id="cd15482">
    <property type="entry name" value="Sialidase_non-viral"/>
    <property type="match status" value="1"/>
</dbReference>
<dbReference type="GO" id="GO:0016020">
    <property type="term" value="C:membrane"/>
    <property type="evidence" value="ECO:0007669"/>
    <property type="project" value="TreeGrafter"/>
</dbReference>
<feature type="chain" id="PRO_5038439651" description="exo-alpha-sialidase" evidence="5">
    <location>
        <begin position="19"/>
        <end position="899"/>
    </location>
</feature>
<name>A0A9D1NP96_9BACT</name>
<gene>
    <name evidence="6" type="ORF">IAC79_06620</name>
</gene>
<comment type="caution">
    <text evidence="6">The sequence shown here is derived from an EMBL/GenBank/DDBJ whole genome shotgun (WGS) entry which is preliminary data.</text>
</comment>
<dbReference type="EC" id="3.2.1.18" evidence="3"/>
<dbReference type="InterPro" id="IPR036278">
    <property type="entry name" value="Sialidase_sf"/>
</dbReference>
<reference evidence="6" key="1">
    <citation type="submission" date="2020-10" db="EMBL/GenBank/DDBJ databases">
        <authorList>
            <person name="Gilroy R."/>
        </authorList>
    </citation>
    <scope>NUCLEOTIDE SEQUENCE</scope>
    <source>
        <strain evidence="6">35461</strain>
    </source>
</reference>
<dbReference type="Gene3D" id="2.120.10.10">
    <property type="match status" value="1"/>
</dbReference>
<proteinExistence type="inferred from homology"/>
<organism evidence="6 7">
    <name type="scientific">Candidatus Spyradenecus faecavium</name>
    <dbReference type="NCBI Taxonomy" id="2840947"/>
    <lineage>
        <taxon>Bacteria</taxon>
        <taxon>Pseudomonadati</taxon>
        <taxon>Lentisphaerota</taxon>
        <taxon>Lentisphaeria</taxon>
        <taxon>Lentisphaerales</taxon>
        <taxon>Lentisphaeraceae</taxon>
        <taxon>Lentisphaeraceae incertae sedis</taxon>
        <taxon>Candidatus Spyradenecus</taxon>
    </lineage>
</organism>
<dbReference type="GO" id="GO:0009313">
    <property type="term" value="P:oligosaccharide catabolic process"/>
    <property type="evidence" value="ECO:0007669"/>
    <property type="project" value="TreeGrafter"/>
</dbReference>
<evidence type="ECO:0000256" key="2">
    <source>
        <dbReference type="ARBA" id="ARBA00009348"/>
    </source>
</evidence>
<dbReference type="GO" id="GO:0006689">
    <property type="term" value="P:ganglioside catabolic process"/>
    <property type="evidence" value="ECO:0007669"/>
    <property type="project" value="TreeGrafter"/>
</dbReference>
<comment type="catalytic activity">
    <reaction evidence="1">
        <text>Hydrolysis of alpha-(2-&gt;3)-, alpha-(2-&gt;6)-, alpha-(2-&gt;8)- glycosidic linkages of terminal sialic acid residues in oligosaccharides, glycoproteins, glycolipids, colominic acid and synthetic substrates.</text>
        <dbReference type="EC" id="3.2.1.18"/>
    </reaction>
</comment>
<dbReference type="EMBL" id="DVOR01000215">
    <property type="protein sequence ID" value="HIV09768.1"/>
    <property type="molecule type" value="Genomic_DNA"/>
</dbReference>
<dbReference type="GO" id="GO:0004308">
    <property type="term" value="F:exo-alpha-sialidase activity"/>
    <property type="evidence" value="ECO:0007669"/>
    <property type="project" value="UniProtKB-EC"/>
</dbReference>
<keyword evidence="5" id="KW-0732">Signal</keyword>
<dbReference type="PANTHER" id="PTHR10628:SF30">
    <property type="entry name" value="EXO-ALPHA-SIALIDASE"/>
    <property type="match status" value="1"/>
</dbReference>
<dbReference type="PANTHER" id="PTHR10628">
    <property type="entry name" value="SIALIDASE"/>
    <property type="match status" value="1"/>
</dbReference>